<evidence type="ECO:0000256" key="4">
    <source>
        <dbReference type="ARBA" id="ARBA00022679"/>
    </source>
</evidence>
<dbReference type="OrthoDB" id="5291101at2"/>
<evidence type="ECO:0000313" key="7">
    <source>
        <dbReference type="EMBL" id="AWI81240.1"/>
    </source>
</evidence>
<dbReference type="PANTHER" id="PTHR43646:SF2">
    <property type="entry name" value="GLYCOSYLTRANSFERASE 2-LIKE DOMAIN-CONTAINING PROTEIN"/>
    <property type="match status" value="1"/>
</dbReference>
<evidence type="ECO:0000313" key="8">
    <source>
        <dbReference type="Proteomes" id="UP000244902"/>
    </source>
</evidence>
<protein>
    <submittedName>
        <fullName evidence="7">Glycosyl transferase</fullName>
    </submittedName>
</protein>
<dbReference type="Proteomes" id="UP000244902">
    <property type="component" value="Chromosome"/>
</dbReference>
<reference evidence="7 8" key="1">
    <citation type="submission" date="2017-06" db="EMBL/GenBank/DDBJ databases">
        <title>Azoarcus sp. TSNA42 complete genome sequence.</title>
        <authorList>
            <person name="Woo J.-H."/>
            <person name="Kim H.-S."/>
        </authorList>
    </citation>
    <scope>NUCLEOTIDE SEQUENCE [LARGE SCALE GENOMIC DNA]</scope>
    <source>
        <strain evidence="7 8">TSNA42</strain>
    </source>
</reference>
<dbReference type="InterPro" id="IPR029044">
    <property type="entry name" value="Nucleotide-diphossugar_trans"/>
</dbReference>
<evidence type="ECO:0000256" key="3">
    <source>
        <dbReference type="ARBA" id="ARBA00022676"/>
    </source>
</evidence>
<keyword evidence="3" id="KW-0328">Glycosyltransferase</keyword>
<dbReference type="InterPro" id="IPR026461">
    <property type="entry name" value="Trfase_2_rSAM/seldom_assoc"/>
</dbReference>
<dbReference type="GO" id="GO:0016757">
    <property type="term" value="F:glycosyltransferase activity"/>
    <property type="evidence" value="ECO:0007669"/>
    <property type="project" value="UniProtKB-KW"/>
</dbReference>
<dbReference type="PANTHER" id="PTHR43646">
    <property type="entry name" value="GLYCOSYLTRANSFERASE"/>
    <property type="match status" value="1"/>
</dbReference>
<feature type="domain" description="Glycosyltransferase 2-like" evidence="6">
    <location>
        <begin position="19"/>
        <end position="135"/>
    </location>
</feature>
<comment type="subcellular location">
    <subcellularLocation>
        <location evidence="1">Cell membrane</location>
    </subcellularLocation>
</comment>
<keyword evidence="4 7" id="KW-0808">Transferase</keyword>
<name>A0A2U8H6P8_9RHOO</name>
<gene>
    <name evidence="7" type="ORF">CEW87_18850</name>
</gene>
<dbReference type="EMBL" id="CP022188">
    <property type="protein sequence ID" value="AWI81240.1"/>
    <property type="molecule type" value="Genomic_DNA"/>
</dbReference>
<evidence type="ECO:0000259" key="6">
    <source>
        <dbReference type="Pfam" id="PF00535"/>
    </source>
</evidence>
<dbReference type="Pfam" id="PF00535">
    <property type="entry name" value="Glycos_transf_2"/>
    <property type="match status" value="1"/>
</dbReference>
<proteinExistence type="predicted"/>
<dbReference type="AlphaFoldDB" id="A0A2U8H6P8"/>
<keyword evidence="5" id="KW-0472">Membrane</keyword>
<dbReference type="SUPFAM" id="SSF53448">
    <property type="entry name" value="Nucleotide-diphospho-sugar transferases"/>
    <property type="match status" value="1"/>
</dbReference>
<evidence type="ECO:0000256" key="1">
    <source>
        <dbReference type="ARBA" id="ARBA00004236"/>
    </source>
</evidence>
<dbReference type="Gene3D" id="3.90.550.10">
    <property type="entry name" value="Spore Coat Polysaccharide Biosynthesis Protein SpsA, Chain A"/>
    <property type="match status" value="1"/>
</dbReference>
<evidence type="ECO:0000256" key="5">
    <source>
        <dbReference type="ARBA" id="ARBA00023136"/>
    </source>
</evidence>
<keyword evidence="2" id="KW-1003">Cell membrane</keyword>
<evidence type="ECO:0000256" key="2">
    <source>
        <dbReference type="ARBA" id="ARBA00022475"/>
    </source>
</evidence>
<organism evidence="7 8">
    <name type="scientific">Parazoarcus communis</name>
    <dbReference type="NCBI Taxonomy" id="41977"/>
    <lineage>
        <taxon>Bacteria</taxon>
        <taxon>Pseudomonadati</taxon>
        <taxon>Pseudomonadota</taxon>
        <taxon>Betaproteobacteria</taxon>
        <taxon>Rhodocyclales</taxon>
        <taxon>Zoogloeaceae</taxon>
        <taxon>Parazoarcus</taxon>
    </lineage>
</organism>
<dbReference type="InterPro" id="IPR001173">
    <property type="entry name" value="Glyco_trans_2-like"/>
</dbReference>
<dbReference type="CDD" id="cd02522">
    <property type="entry name" value="GT_2_like_a"/>
    <property type="match status" value="1"/>
</dbReference>
<accession>A0A2U8H6P8</accession>
<dbReference type="GO" id="GO:0005886">
    <property type="term" value="C:plasma membrane"/>
    <property type="evidence" value="ECO:0007669"/>
    <property type="project" value="UniProtKB-SubCell"/>
</dbReference>
<dbReference type="NCBIfam" id="TIGR04283">
    <property type="entry name" value="glyco_like_mftF"/>
    <property type="match status" value="1"/>
</dbReference>
<sequence length="253" mass="27627">MPRGVELSAEGSNVPVRISIIVPVLNEAEALSACLARIASWQDEYVEVIVADGGSEDETVAVARRSADHVVVAPRGRASQMNAGAALASGEVLLFLHADTRLPEDGLQRIRAVIDRGAAWGRFDVRIEGKPLMLHVVAALMNLRSRLTGIATGDQAIFVRRATFDAAGGYADIALMEDVALCTALCKLARPACIRARAVTSGRRWERHGVLRTIVLMWRLRLAYWMGDDPDALALRYGYRPRNHKQAPPGELR</sequence>